<dbReference type="SUPFAM" id="SSF52833">
    <property type="entry name" value="Thioredoxin-like"/>
    <property type="match status" value="1"/>
</dbReference>
<reference evidence="2 3" key="1">
    <citation type="submission" date="2019-03" db="EMBL/GenBank/DDBJ databases">
        <title>Genomic Encyclopedia of Type Strains, Phase IV (KMG-IV): sequencing the most valuable type-strain genomes for metagenomic binning, comparative biology and taxonomic classification.</title>
        <authorList>
            <person name="Goeker M."/>
        </authorList>
    </citation>
    <scope>NUCLEOTIDE SEQUENCE [LARGE SCALE GENOMIC DNA]</scope>
    <source>
        <strain evidence="2 3">DSM 22958</strain>
    </source>
</reference>
<keyword evidence="3" id="KW-1185">Reference proteome</keyword>
<dbReference type="NCBIfam" id="TIGR02174">
    <property type="entry name" value="CXXU_selWTH"/>
    <property type="match status" value="1"/>
</dbReference>
<dbReference type="Pfam" id="PF10262">
    <property type="entry name" value="Rdx"/>
    <property type="match status" value="1"/>
</dbReference>
<name>A0A4R2GPX3_9HYPH</name>
<keyword evidence="1" id="KW-0676">Redox-active center</keyword>
<dbReference type="OrthoDB" id="9811366at2"/>
<organism evidence="2 3">
    <name type="scientific">Camelimonas lactis</name>
    <dbReference type="NCBI Taxonomy" id="659006"/>
    <lineage>
        <taxon>Bacteria</taxon>
        <taxon>Pseudomonadati</taxon>
        <taxon>Pseudomonadota</taxon>
        <taxon>Alphaproteobacteria</taxon>
        <taxon>Hyphomicrobiales</taxon>
        <taxon>Chelatococcaceae</taxon>
        <taxon>Camelimonas</taxon>
    </lineage>
</organism>
<evidence type="ECO:0000256" key="1">
    <source>
        <dbReference type="ARBA" id="ARBA00023284"/>
    </source>
</evidence>
<dbReference type="EMBL" id="SLWL01000013">
    <property type="protein sequence ID" value="TCO11226.1"/>
    <property type="molecule type" value="Genomic_DNA"/>
</dbReference>
<gene>
    <name evidence="2" type="ORF">EV666_11362</name>
</gene>
<sequence>MAGPRVSIEFCTQCQWLLRAAWMAQELLSTFGQDLGEVALLPRTGGVFRIQVNDSLIWDRAVDGGFPDARNLKQRVRDLIDPARSLGHIDRSGGGS</sequence>
<dbReference type="Gene3D" id="3.40.30.10">
    <property type="entry name" value="Glutaredoxin"/>
    <property type="match status" value="1"/>
</dbReference>
<dbReference type="InterPro" id="IPR011893">
    <property type="entry name" value="Selenoprotein_Rdx-typ"/>
</dbReference>
<dbReference type="RefSeq" id="WP_132009320.1">
    <property type="nucleotide sequence ID" value="NZ_JBHUNN010000002.1"/>
</dbReference>
<evidence type="ECO:0000313" key="3">
    <source>
        <dbReference type="Proteomes" id="UP000294881"/>
    </source>
</evidence>
<comment type="caution">
    <text evidence="2">The sequence shown here is derived from an EMBL/GenBank/DDBJ whole genome shotgun (WGS) entry which is preliminary data.</text>
</comment>
<evidence type="ECO:0000313" key="2">
    <source>
        <dbReference type="EMBL" id="TCO11226.1"/>
    </source>
</evidence>
<dbReference type="PANTHER" id="PTHR36417:SF2">
    <property type="entry name" value="SELENOPROTEIN DOMAIN PROTEIN (AFU_ORTHOLOGUE AFUA_1G05220)"/>
    <property type="match status" value="1"/>
</dbReference>
<protein>
    <submittedName>
        <fullName evidence="2">Selenoprotein W-related protein</fullName>
    </submittedName>
</protein>
<proteinExistence type="predicted"/>
<accession>A0A4R2GPX3</accession>
<dbReference type="InterPro" id="IPR036249">
    <property type="entry name" value="Thioredoxin-like_sf"/>
</dbReference>
<dbReference type="AlphaFoldDB" id="A0A4R2GPX3"/>
<dbReference type="PANTHER" id="PTHR36417">
    <property type="entry name" value="SELENOPROTEIN DOMAIN PROTEIN (AFU_ORTHOLOGUE AFUA_1G05220)"/>
    <property type="match status" value="1"/>
</dbReference>
<dbReference type="Proteomes" id="UP000294881">
    <property type="component" value="Unassembled WGS sequence"/>
</dbReference>